<sequence>MTSSSSQTQIQSQKPPRKPQPPPISTTTPTTSKLNWSLNDFEIGKPIGRGKFGRVYLAREVQSKYIVALKVIFKEQIGKHGLHRQLRREMEIQSSLHHPNILRLHGWFHDDLRVVLILEYAHGGELYRQLRKSGHFSEPQAAYYIASLTRALAYCHEKHVIHRDIKPENLLLDHEGHLKIADFGWSVQLKSESKRMTMCGTLDYLAPEMVDNQAHDYAVDNWTLGVLCYELLYGVPPFEAESQRDTFRRIMKVDLSFPSTPTVSAEAKNLISRLLVKDSTKRLSLKEILEHPWVVKNAENTVACTN</sequence>
<dbReference type="InterPro" id="IPR000719">
    <property type="entry name" value="Prot_kinase_dom"/>
</dbReference>
<evidence type="ECO:0000256" key="7">
    <source>
        <dbReference type="PIRSR" id="PIRSR630616-2"/>
    </source>
</evidence>
<evidence type="ECO:0000256" key="4">
    <source>
        <dbReference type="ARBA" id="ARBA00022777"/>
    </source>
</evidence>
<dbReference type="Gene3D" id="1.10.510.10">
    <property type="entry name" value="Transferase(Phosphotransferase) domain 1"/>
    <property type="match status" value="1"/>
</dbReference>
<dbReference type="GO" id="GO:0005524">
    <property type="term" value="F:ATP binding"/>
    <property type="evidence" value="ECO:0007669"/>
    <property type="project" value="UniProtKB-UniRule"/>
</dbReference>
<protein>
    <recommendedName>
        <fullName evidence="11">Aurora kinase</fullName>
        <ecNumber evidence="11">2.7.11.1</ecNumber>
    </recommendedName>
</protein>
<feature type="domain" description="Protein kinase" evidence="13">
    <location>
        <begin position="41"/>
        <end position="294"/>
    </location>
</feature>
<keyword evidence="2 11" id="KW-0808">Transferase</keyword>
<evidence type="ECO:0000259" key="13">
    <source>
        <dbReference type="PROSITE" id="PS50011"/>
    </source>
</evidence>
<evidence type="ECO:0000256" key="12">
    <source>
        <dbReference type="SAM" id="MobiDB-lite"/>
    </source>
</evidence>
<proteinExistence type="inferred from homology"/>
<evidence type="ECO:0000313" key="14">
    <source>
        <dbReference type="Proteomes" id="UP001652660"/>
    </source>
</evidence>
<dbReference type="OrthoDB" id="377346at2759"/>
<dbReference type="PROSITE" id="PS00108">
    <property type="entry name" value="PROTEIN_KINASE_ST"/>
    <property type="match status" value="1"/>
</dbReference>
<evidence type="ECO:0000256" key="1">
    <source>
        <dbReference type="ARBA" id="ARBA00022527"/>
    </source>
</evidence>
<dbReference type="EC" id="2.7.11.1" evidence="11"/>
<dbReference type="InterPro" id="IPR008271">
    <property type="entry name" value="Ser/Thr_kinase_AS"/>
</dbReference>
<accession>A0A6P6VYI1</accession>
<reference evidence="15" key="2">
    <citation type="submission" date="2025-08" db="UniProtKB">
        <authorList>
            <consortium name="RefSeq"/>
        </authorList>
    </citation>
    <scope>IDENTIFICATION</scope>
    <source>
        <tissue evidence="15">Leaves</tissue>
    </source>
</reference>
<dbReference type="InterPro" id="IPR017441">
    <property type="entry name" value="Protein_kinase_ATP_BS"/>
</dbReference>
<evidence type="ECO:0000256" key="6">
    <source>
        <dbReference type="PIRSR" id="PIRSR630616-1"/>
    </source>
</evidence>
<dbReference type="CDD" id="cd14007">
    <property type="entry name" value="STKc_Aurora"/>
    <property type="match status" value="1"/>
</dbReference>
<dbReference type="Gene3D" id="3.30.200.20">
    <property type="entry name" value="Phosphorylase Kinase, domain 1"/>
    <property type="match status" value="1"/>
</dbReference>
<dbReference type="GO" id="GO:0004674">
    <property type="term" value="F:protein serine/threonine kinase activity"/>
    <property type="evidence" value="ECO:0007669"/>
    <property type="project" value="UniProtKB-KW"/>
</dbReference>
<feature type="binding site" evidence="9">
    <location>
        <position position="74"/>
    </location>
    <ligand>
        <name>ATP</name>
        <dbReference type="ChEBI" id="CHEBI:30616"/>
    </ligand>
</feature>
<name>A0A6P6VYI1_COFAR</name>
<organism evidence="14 15">
    <name type="scientific">Coffea arabica</name>
    <name type="common">Arabian coffee</name>
    <dbReference type="NCBI Taxonomy" id="13443"/>
    <lineage>
        <taxon>Eukaryota</taxon>
        <taxon>Viridiplantae</taxon>
        <taxon>Streptophyta</taxon>
        <taxon>Embryophyta</taxon>
        <taxon>Tracheophyta</taxon>
        <taxon>Spermatophyta</taxon>
        <taxon>Magnoliopsida</taxon>
        <taxon>eudicotyledons</taxon>
        <taxon>Gunneridae</taxon>
        <taxon>Pentapetalae</taxon>
        <taxon>asterids</taxon>
        <taxon>lamiids</taxon>
        <taxon>Gentianales</taxon>
        <taxon>Rubiaceae</taxon>
        <taxon>Ixoroideae</taxon>
        <taxon>Gardenieae complex</taxon>
        <taxon>Bertiereae - Coffeeae clade</taxon>
        <taxon>Coffeeae</taxon>
        <taxon>Coffea</taxon>
    </lineage>
</organism>
<dbReference type="RefSeq" id="XP_027108174.2">
    <property type="nucleotide sequence ID" value="XM_027252373.2"/>
</dbReference>
<keyword evidence="1 10" id="KW-0723">Serine/threonine-protein kinase</keyword>
<evidence type="ECO:0000256" key="5">
    <source>
        <dbReference type="ARBA" id="ARBA00022840"/>
    </source>
</evidence>
<evidence type="ECO:0000256" key="8">
    <source>
        <dbReference type="PIRSR" id="PIRSR630616-3"/>
    </source>
</evidence>
<evidence type="ECO:0000256" key="2">
    <source>
        <dbReference type="ARBA" id="ARBA00022679"/>
    </source>
</evidence>
<dbReference type="InterPro" id="IPR011009">
    <property type="entry name" value="Kinase-like_dom_sf"/>
</dbReference>
<evidence type="ECO:0000256" key="3">
    <source>
        <dbReference type="ARBA" id="ARBA00022741"/>
    </source>
</evidence>
<gene>
    <name evidence="15" type="primary">LOC113727949</name>
</gene>
<evidence type="ECO:0000256" key="10">
    <source>
        <dbReference type="RuleBase" id="RU000304"/>
    </source>
</evidence>
<feature type="compositionally biased region" description="Low complexity" evidence="12">
    <location>
        <begin position="1"/>
        <end position="14"/>
    </location>
</feature>
<feature type="binding site" evidence="7">
    <location>
        <position position="70"/>
    </location>
    <ligand>
        <name>ATP</name>
        <dbReference type="ChEBI" id="CHEBI:30616"/>
    </ligand>
</feature>
<dbReference type="Proteomes" id="UP001652660">
    <property type="component" value="Chromosome 2c"/>
</dbReference>
<keyword evidence="4 11" id="KW-0418">Kinase</keyword>
<feature type="cross-link" description="Glycyl lysine isopeptide (Lys-Gly) (interchain with G-Cter in SUMO2)" evidence="8">
    <location>
        <position position="166"/>
    </location>
</feature>
<keyword evidence="14" id="KW-1185">Reference proteome</keyword>
<evidence type="ECO:0000256" key="9">
    <source>
        <dbReference type="PROSITE-ProRule" id="PRU10141"/>
    </source>
</evidence>
<dbReference type="PROSITE" id="PS50011">
    <property type="entry name" value="PROTEIN_KINASE_DOM"/>
    <property type="match status" value="1"/>
</dbReference>
<comment type="similarity">
    <text evidence="11">Belongs to the protein kinase superfamily. Ser/Thr protein kinase family. Aurora subfamily.</text>
</comment>
<evidence type="ECO:0000256" key="11">
    <source>
        <dbReference type="RuleBase" id="RU367134"/>
    </source>
</evidence>
<keyword evidence="3 7" id="KW-0547">Nucleotide-binding</keyword>
<dbReference type="PROSITE" id="PS00107">
    <property type="entry name" value="PROTEIN_KINASE_ATP"/>
    <property type="match status" value="1"/>
</dbReference>
<feature type="binding site" evidence="7">
    <location>
        <position position="51"/>
    </location>
    <ligand>
        <name>ATP</name>
        <dbReference type="ChEBI" id="CHEBI:30616"/>
    </ligand>
</feature>
<dbReference type="GeneID" id="113727949"/>
<dbReference type="Pfam" id="PF00069">
    <property type="entry name" value="Pkinase"/>
    <property type="match status" value="1"/>
</dbReference>
<feature type="region of interest" description="Disordered" evidence="12">
    <location>
        <begin position="1"/>
        <end position="33"/>
    </location>
</feature>
<feature type="active site" description="Proton acceptor" evidence="6">
    <location>
        <position position="164"/>
    </location>
</feature>
<dbReference type="SUPFAM" id="SSF56112">
    <property type="entry name" value="Protein kinase-like (PK-like)"/>
    <property type="match status" value="1"/>
</dbReference>
<dbReference type="SMART" id="SM00220">
    <property type="entry name" value="S_TKc"/>
    <property type="match status" value="1"/>
</dbReference>
<dbReference type="PIRSF" id="PIRSF000654">
    <property type="entry name" value="Integrin-linked_kinase"/>
    <property type="match status" value="1"/>
</dbReference>
<evidence type="ECO:0000313" key="15">
    <source>
        <dbReference type="RefSeq" id="XP_027108174.2"/>
    </source>
</evidence>
<feature type="binding site" evidence="7">
    <location>
        <begin position="119"/>
        <end position="121"/>
    </location>
    <ligand>
        <name>ATP</name>
        <dbReference type="ChEBI" id="CHEBI:30616"/>
    </ligand>
</feature>
<comment type="catalytic activity">
    <reaction evidence="11">
        <text>L-seryl-[protein] + ATP = O-phospho-L-seryl-[protein] + ADP + H(+)</text>
        <dbReference type="Rhea" id="RHEA:17989"/>
        <dbReference type="Rhea" id="RHEA-COMP:9863"/>
        <dbReference type="Rhea" id="RHEA-COMP:11604"/>
        <dbReference type="ChEBI" id="CHEBI:15378"/>
        <dbReference type="ChEBI" id="CHEBI:29999"/>
        <dbReference type="ChEBI" id="CHEBI:30616"/>
        <dbReference type="ChEBI" id="CHEBI:83421"/>
        <dbReference type="ChEBI" id="CHEBI:456216"/>
        <dbReference type="EC" id="2.7.11.1"/>
    </reaction>
</comment>
<feature type="binding site" evidence="7">
    <location>
        <position position="182"/>
    </location>
    <ligand>
        <name>ATP</name>
        <dbReference type="ChEBI" id="CHEBI:30616"/>
    </ligand>
</feature>
<feature type="binding site" evidence="7">
    <location>
        <begin position="168"/>
        <end position="169"/>
    </location>
    <ligand>
        <name>ATP</name>
        <dbReference type="ChEBI" id="CHEBI:30616"/>
    </ligand>
</feature>
<keyword evidence="5 7" id="KW-0067">ATP-binding</keyword>
<reference evidence="14" key="1">
    <citation type="journal article" date="2025" name="Foods">
        <title>Unveiling the Microbial Signatures of Arabica Coffee Cherries: Insights into Ripeness Specific Diversity, Functional Traits, and Implications for Quality and Safety.</title>
        <authorList>
            <consortium name="RefSeq"/>
            <person name="Tenea G.N."/>
            <person name="Cifuentes V."/>
            <person name="Reyes P."/>
            <person name="Cevallos-Vallejos M."/>
        </authorList>
    </citation>
    <scope>NUCLEOTIDE SEQUENCE [LARGE SCALE GENOMIC DNA]</scope>
</reference>
<dbReference type="PANTHER" id="PTHR24350">
    <property type="entry name" value="SERINE/THREONINE-PROTEIN KINASE IAL-RELATED"/>
    <property type="match status" value="1"/>
</dbReference>
<dbReference type="InterPro" id="IPR030616">
    <property type="entry name" value="Aur-like"/>
</dbReference>
<comment type="catalytic activity">
    <reaction evidence="11">
        <text>L-threonyl-[protein] + ATP = O-phospho-L-threonyl-[protein] + ADP + H(+)</text>
        <dbReference type="Rhea" id="RHEA:46608"/>
        <dbReference type="Rhea" id="RHEA-COMP:11060"/>
        <dbReference type="Rhea" id="RHEA-COMP:11605"/>
        <dbReference type="ChEBI" id="CHEBI:15378"/>
        <dbReference type="ChEBI" id="CHEBI:30013"/>
        <dbReference type="ChEBI" id="CHEBI:30616"/>
        <dbReference type="ChEBI" id="CHEBI:61977"/>
        <dbReference type="ChEBI" id="CHEBI:456216"/>
        <dbReference type="EC" id="2.7.11.1"/>
    </reaction>
</comment>
<dbReference type="AlphaFoldDB" id="A0A6P6VYI1"/>